<feature type="domain" description="HTH CENPB-type" evidence="3">
    <location>
        <begin position="90"/>
        <end position="162"/>
    </location>
</feature>
<dbReference type="Pfam" id="PF03221">
    <property type="entry name" value="HTH_Tnp_Tc5"/>
    <property type="match status" value="1"/>
</dbReference>
<sequence length="365" mass="42356">MENAPYHSVKIDKPPTMSSKKENLQKWLKDHNIHLLSLKNNFGTLPHLTGENWNKYEIHEILKAEGHEVLRLPPYNCQYNLIELAWADWKRKVIRKAEHPEMEEALYTWFLKQRGNHVPVSSETFHTKAKYFYKEITGNEDFSASSGWMDKFKSRYEIRHLKICGEKISSDVNAVKPFQEKFLNIVQKMQLSREQVYNADESALFWRVLPGTTWVHEIGSRSGHQLWSSSEDEDNEENISLAELKRKLLSPLVADLNELTESLHFIDPDNNLTSNQIKEWALGENKTVDCDLTDKQIVQETLNNDPGDEESKSEFVEEENNPRSQHAAAVEAFKVCDQWAEENNVDLKDILLLRTLTEMAANCIT</sequence>
<comment type="subcellular location">
    <subcellularLocation>
        <location evidence="1">Nucleus</location>
    </subcellularLocation>
</comment>
<dbReference type="EMBL" id="JABDTM020020178">
    <property type="protein sequence ID" value="KAH0817166.1"/>
    <property type="molecule type" value="Genomic_DNA"/>
</dbReference>
<dbReference type="GO" id="GO:0003677">
    <property type="term" value="F:DNA binding"/>
    <property type="evidence" value="ECO:0007669"/>
    <property type="project" value="UniProtKB-KW"/>
</dbReference>
<dbReference type="Proteomes" id="UP000719412">
    <property type="component" value="Unassembled WGS sequence"/>
</dbReference>
<keyword evidence="2" id="KW-0238">DNA-binding</keyword>
<evidence type="ECO:0000256" key="1">
    <source>
        <dbReference type="ARBA" id="ARBA00004123"/>
    </source>
</evidence>
<keyword evidence="5" id="KW-1185">Reference proteome</keyword>
<protein>
    <recommendedName>
        <fullName evidence="3">HTH CENPB-type domain-containing protein</fullName>
    </recommendedName>
</protein>
<dbReference type="InterPro" id="IPR006600">
    <property type="entry name" value="HTH_CenpB_DNA-bd_dom"/>
</dbReference>
<organism evidence="4 5">
    <name type="scientific">Tenebrio molitor</name>
    <name type="common">Yellow mealworm beetle</name>
    <dbReference type="NCBI Taxonomy" id="7067"/>
    <lineage>
        <taxon>Eukaryota</taxon>
        <taxon>Metazoa</taxon>
        <taxon>Ecdysozoa</taxon>
        <taxon>Arthropoda</taxon>
        <taxon>Hexapoda</taxon>
        <taxon>Insecta</taxon>
        <taxon>Pterygota</taxon>
        <taxon>Neoptera</taxon>
        <taxon>Endopterygota</taxon>
        <taxon>Coleoptera</taxon>
        <taxon>Polyphaga</taxon>
        <taxon>Cucujiformia</taxon>
        <taxon>Tenebrionidae</taxon>
        <taxon>Tenebrio</taxon>
    </lineage>
</organism>
<comment type="caution">
    <text evidence="4">The sequence shown here is derived from an EMBL/GenBank/DDBJ whole genome shotgun (WGS) entry which is preliminary data.</text>
</comment>
<name>A0A8J6HNF2_TENMO</name>
<dbReference type="SMART" id="SM00674">
    <property type="entry name" value="CENPB"/>
    <property type="match status" value="1"/>
</dbReference>
<dbReference type="PANTHER" id="PTHR33939">
    <property type="entry name" value="PROTEIN CBG22215"/>
    <property type="match status" value="1"/>
</dbReference>
<evidence type="ECO:0000259" key="3">
    <source>
        <dbReference type="PROSITE" id="PS51253"/>
    </source>
</evidence>
<dbReference type="GO" id="GO:0005634">
    <property type="term" value="C:nucleus"/>
    <property type="evidence" value="ECO:0007669"/>
    <property type="project" value="UniProtKB-SubCell"/>
</dbReference>
<evidence type="ECO:0000313" key="4">
    <source>
        <dbReference type="EMBL" id="KAH0817166.1"/>
    </source>
</evidence>
<evidence type="ECO:0000256" key="2">
    <source>
        <dbReference type="ARBA" id="ARBA00023125"/>
    </source>
</evidence>
<dbReference type="AlphaFoldDB" id="A0A8J6HNF2"/>
<gene>
    <name evidence="4" type="ORF">GEV33_005625</name>
</gene>
<reference evidence="4" key="2">
    <citation type="submission" date="2021-08" db="EMBL/GenBank/DDBJ databases">
        <authorList>
            <person name="Eriksson T."/>
        </authorList>
    </citation>
    <scope>NUCLEOTIDE SEQUENCE</scope>
    <source>
        <strain evidence="4">Stoneville</strain>
        <tissue evidence="4">Whole head</tissue>
    </source>
</reference>
<dbReference type="PANTHER" id="PTHR33939:SF1">
    <property type="entry name" value="DUF4371 DOMAIN-CONTAINING PROTEIN"/>
    <property type="match status" value="1"/>
</dbReference>
<evidence type="ECO:0000313" key="5">
    <source>
        <dbReference type="Proteomes" id="UP000719412"/>
    </source>
</evidence>
<dbReference type="PROSITE" id="PS51253">
    <property type="entry name" value="HTH_CENPB"/>
    <property type="match status" value="1"/>
</dbReference>
<dbReference type="SUPFAM" id="SSF46689">
    <property type="entry name" value="Homeodomain-like"/>
    <property type="match status" value="1"/>
</dbReference>
<reference evidence="4" key="1">
    <citation type="journal article" date="2020" name="J Insects Food Feed">
        <title>The yellow mealworm (Tenebrio molitor) genome: a resource for the emerging insects as food and feed industry.</title>
        <authorList>
            <person name="Eriksson T."/>
            <person name="Andere A."/>
            <person name="Kelstrup H."/>
            <person name="Emery V."/>
            <person name="Picard C."/>
        </authorList>
    </citation>
    <scope>NUCLEOTIDE SEQUENCE</scope>
    <source>
        <strain evidence="4">Stoneville</strain>
        <tissue evidence="4">Whole head</tissue>
    </source>
</reference>
<accession>A0A8J6HNF2</accession>
<proteinExistence type="predicted"/>
<dbReference type="Gene3D" id="1.10.10.60">
    <property type="entry name" value="Homeodomain-like"/>
    <property type="match status" value="1"/>
</dbReference>
<dbReference type="InterPro" id="IPR009057">
    <property type="entry name" value="Homeodomain-like_sf"/>
</dbReference>